<gene>
    <name evidence="1" type="ORF">N4261_04320</name>
</gene>
<dbReference type="EMBL" id="CP104562">
    <property type="protein sequence ID" value="UXH79170.1"/>
    <property type="molecule type" value="Genomic_DNA"/>
</dbReference>
<protein>
    <submittedName>
        <fullName evidence="1">Uncharacterized protein</fullName>
    </submittedName>
</protein>
<organism evidence="1 2">
    <name type="scientific">Roseateles amylovorans</name>
    <dbReference type="NCBI Taxonomy" id="2978473"/>
    <lineage>
        <taxon>Bacteria</taxon>
        <taxon>Pseudomonadati</taxon>
        <taxon>Pseudomonadota</taxon>
        <taxon>Betaproteobacteria</taxon>
        <taxon>Burkholderiales</taxon>
        <taxon>Sphaerotilaceae</taxon>
        <taxon>Roseateles</taxon>
    </lineage>
</organism>
<evidence type="ECO:0000313" key="1">
    <source>
        <dbReference type="EMBL" id="UXH79170.1"/>
    </source>
</evidence>
<dbReference type="RefSeq" id="WP_261758990.1">
    <property type="nucleotide sequence ID" value="NZ_CP104562.2"/>
</dbReference>
<proteinExistence type="predicted"/>
<sequence length="435" mass="46536">MSGDALQLEEPLKDGGIRSVNFFNGRLLTSKDLSREQQARRDWDARLGLAIGDGVAFGLEAARDADLDAPLAPVLRVKAGLAVNRAGQTLRLGMDTSVALTRRFDAGTASACDCVFANCNPLSDGTYVAGAGVYLLTIAPAQLSEGRAPTNGLDPGNVRCNTDVTVEGLQFRLLSISPQRYAGLDIASPQFRNRLAYRCFGVEAREAIVIDPWRSDPPSYGLVDDLRGTGALSDCDVPLALVFWTASGLRFVDLWSVRRRLLGPDALGAQAFVARDRRLVEAEAMCAQFQQHLGDLLAASATPASLQVKDHCRYLPPFGMVPLQSPPLRGFGDAAFFSGVPRRPVPGSGQSTPFMDGRQLGALRQIALAHAPIDLTAGEFVRVYRPSQNVQAALTGLPVQPVIVFASGLTPELAVARFDMARADFSNFSDCCGGS</sequence>
<accession>A0ABY6B198</accession>
<dbReference type="Proteomes" id="UP001064933">
    <property type="component" value="Chromosome"/>
</dbReference>
<keyword evidence="2" id="KW-1185">Reference proteome</keyword>
<name>A0ABY6B198_9BURK</name>
<reference evidence="1" key="1">
    <citation type="submission" date="2022-10" db="EMBL/GenBank/DDBJ databases">
        <title>Characterization and whole genome sequencing of a new Roseateles species, isolated from fresh water.</title>
        <authorList>
            <person name="Guliayeva D.Y."/>
            <person name="Akhremchuk A.E."/>
            <person name="Sikolenko M.A."/>
            <person name="Valentovich L.N."/>
            <person name="Sidarenka A.V."/>
        </authorList>
    </citation>
    <scope>NUCLEOTIDE SEQUENCE</scope>
    <source>
        <strain evidence="1">BIM B-1768</strain>
    </source>
</reference>
<evidence type="ECO:0000313" key="2">
    <source>
        <dbReference type="Proteomes" id="UP001064933"/>
    </source>
</evidence>